<proteinExistence type="predicted"/>
<organism evidence="1">
    <name type="scientific">Rhizophora mucronata</name>
    <name type="common">Asiatic mangrove</name>
    <dbReference type="NCBI Taxonomy" id="61149"/>
    <lineage>
        <taxon>Eukaryota</taxon>
        <taxon>Viridiplantae</taxon>
        <taxon>Streptophyta</taxon>
        <taxon>Embryophyta</taxon>
        <taxon>Tracheophyta</taxon>
        <taxon>Spermatophyta</taxon>
        <taxon>Magnoliopsida</taxon>
        <taxon>eudicotyledons</taxon>
        <taxon>Gunneridae</taxon>
        <taxon>Pentapetalae</taxon>
        <taxon>rosids</taxon>
        <taxon>fabids</taxon>
        <taxon>Malpighiales</taxon>
        <taxon>Rhizophoraceae</taxon>
        <taxon>Rhizophora</taxon>
    </lineage>
</organism>
<protein>
    <submittedName>
        <fullName evidence="1">Uncharacterized protein</fullName>
    </submittedName>
</protein>
<name>A0A2P2QVD8_RHIMU</name>
<reference evidence="1" key="1">
    <citation type="submission" date="2018-02" db="EMBL/GenBank/DDBJ databases">
        <title>Rhizophora mucronata_Transcriptome.</title>
        <authorList>
            <person name="Meera S.P."/>
            <person name="Sreeshan A."/>
            <person name="Augustine A."/>
        </authorList>
    </citation>
    <scope>NUCLEOTIDE SEQUENCE</scope>
    <source>
        <tissue evidence="1">Leaf</tissue>
    </source>
</reference>
<sequence>MSMFRFPPKLGRLNIVLTVCSSERQSPLVSGM</sequence>
<evidence type="ECO:0000313" key="1">
    <source>
        <dbReference type="EMBL" id="MBX70989.1"/>
    </source>
</evidence>
<dbReference type="AlphaFoldDB" id="A0A2P2QVD8"/>
<accession>A0A2P2QVD8</accession>
<dbReference type="EMBL" id="GGEC01090505">
    <property type="protein sequence ID" value="MBX70989.1"/>
    <property type="molecule type" value="Transcribed_RNA"/>
</dbReference>